<dbReference type="SUPFAM" id="SSF54631">
    <property type="entry name" value="CBS-domain pair"/>
    <property type="match status" value="2"/>
</dbReference>
<organism evidence="6 7">
    <name type="scientific">Aspergillus hiratsukae</name>
    <dbReference type="NCBI Taxonomy" id="1194566"/>
    <lineage>
        <taxon>Eukaryota</taxon>
        <taxon>Fungi</taxon>
        <taxon>Dikarya</taxon>
        <taxon>Ascomycota</taxon>
        <taxon>Pezizomycotina</taxon>
        <taxon>Eurotiomycetes</taxon>
        <taxon>Eurotiomycetidae</taxon>
        <taxon>Eurotiales</taxon>
        <taxon>Aspergillaceae</taxon>
        <taxon>Aspergillus</taxon>
        <taxon>Aspergillus subgen. Fumigati</taxon>
    </lineage>
</organism>
<keyword evidence="7" id="KW-1185">Reference proteome</keyword>
<dbReference type="CDD" id="cd02205">
    <property type="entry name" value="CBS_pair_SF"/>
    <property type="match status" value="2"/>
</dbReference>
<sequence>MSVQKLDRKSGQVYEEQAMVPSLSFSMGPSWVHESPFCTAERDARHQKGSPSLKECAMEGLLSDQRDLTPELFRHIPWRIASSLWDYFGRRHRRTLYMWKLYATAYPAEFWGVAKYRSMKVSCPQMTLREYWSVVKSDSLSWRSVLTLNPSFGRAPELVEIAYIKNLVALEIGRPLHLLQMPDNSEPHLAGLNDRIARTWSELAESSGAFSHLRVLRLYFQPDLSPMGIRYLSALPGLCLIIAHGCPALEFCLKGESLDTDGWEVTTTPQFAVKSCDQLEGAEPRTLYECYQTSFDARSDGHAIEEGILDRGSPVLNFRIVPEVTITEAAVFNLFCETELAISLLSFPEGQLPRGLAPSPRSAMADPQNLEGVADQSNGSTLASPRSSTDSRSPSTRSQSLRLNHSNHQHRQSFSESLRAAPGSPRTRRQPSFTQAAIQSLIDNPPAPKDVNPAFAGRDWREISIGELVRPDDLRFVELDTGIEEATNTLIDSNAPVLLIRETPQHKTAVGTFDYSDLNGYLLLAAGLTQPNEELRESYEELARKAREGHKIPLKDVKELSRSEPLTTLPASANLMTAVETFGGGVHRVIVVDERKDGDVVGIVSQFRLVKFLWENGRSFPVIDQLYPQYLRDLGIGSREVISINGDKLLCEALQIMHSEGISSIAVVDNHFNVVGNISTTDVKLLTRSSSLPLLHNTCIHFISVILSARGLIEGKDSFPVFYVNPGSTLAHTVAKLVATKSHRLWVTDPLSPSSSGPPTPSHSSVQLPLAASTNPTQSPPVSPPPSMTSLPAPNYSSPHLPSPPQPFMNAASLTHPAASVGLPHAVAPSIPASALPGARLSGRLVGVVSLTDILNLHARASGLSPADPAESRSRRRRSSSSSLSYADSGNTVSVTTVYTSGGAQFPHPLDPRSAQPPLHPGTDQPDPALVIADSRGVVWPVKPTPTHAKANGYRNPYIICYLLKSNISVPVSVTELTVAAAAVAVFGLAWLA</sequence>
<keyword evidence="2 3" id="KW-0129">CBS domain</keyword>
<dbReference type="GO" id="GO:0004865">
    <property type="term" value="F:protein serine/threonine phosphatase inhibitor activity"/>
    <property type="evidence" value="ECO:0007669"/>
    <property type="project" value="TreeGrafter"/>
</dbReference>
<dbReference type="PANTHER" id="PTHR13780:SF36">
    <property type="entry name" value="CBS DOMAIN-CONTAINING PROTEIN"/>
    <property type="match status" value="1"/>
</dbReference>
<name>A0A8H6PAZ0_9EURO</name>
<dbReference type="Pfam" id="PF00571">
    <property type="entry name" value="CBS"/>
    <property type="match status" value="2"/>
</dbReference>
<evidence type="ECO:0000256" key="1">
    <source>
        <dbReference type="ARBA" id="ARBA00022737"/>
    </source>
</evidence>
<feature type="region of interest" description="Disordered" evidence="4">
    <location>
        <begin position="863"/>
        <end position="889"/>
    </location>
</feature>
<dbReference type="EMBL" id="JACBAD010001999">
    <property type="protein sequence ID" value="KAF7122977.1"/>
    <property type="molecule type" value="Genomic_DNA"/>
</dbReference>
<feature type="region of interest" description="Disordered" evidence="4">
    <location>
        <begin position="749"/>
        <end position="811"/>
    </location>
</feature>
<feature type="compositionally biased region" description="Pro residues" evidence="4">
    <location>
        <begin position="778"/>
        <end position="787"/>
    </location>
</feature>
<feature type="region of interest" description="Disordered" evidence="4">
    <location>
        <begin position="352"/>
        <end position="432"/>
    </location>
</feature>
<gene>
    <name evidence="6" type="ORF">CNMCM5793_001153</name>
</gene>
<feature type="domain" description="CBS" evidence="5">
    <location>
        <begin position="637"/>
        <end position="694"/>
    </location>
</feature>
<dbReference type="Gene3D" id="3.10.580.10">
    <property type="entry name" value="CBS-domain"/>
    <property type="match status" value="2"/>
</dbReference>
<proteinExistence type="predicted"/>
<feature type="domain" description="CBS" evidence="5">
    <location>
        <begin position="560"/>
        <end position="619"/>
    </location>
</feature>
<dbReference type="Proteomes" id="UP000630445">
    <property type="component" value="Unassembled WGS sequence"/>
</dbReference>
<accession>A0A8H6PAZ0</accession>
<evidence type="ECO:0000259" key="5">
    <source>
        <dbReference type="PROSITE" id="PS51371"/>
    </source>
</evidence>
<dbReference type="AlphaFoldDB" id="A0A8H6PAZ0"/>
<dbReference type="InterPro" id="IPR050511">
    <property type="entry name" value="AMPK_gamma/SDS23_families"/>
</dbReference>
<reference evidence="6" key="1">
    <citation type="submission" date="2020-06" db="EMBL/GenBank/DDBJ databases">
        <title>Draft genome sequences of strains closely related to Aspergillus parafelis and Aspergillus hiratsukae.</title>
        <authorList>
            <person name="Dos Santos R.A.C."/>
            <person name="Rivero-Menendez O."/>
            <person name="Steenwyk J.L."/>
            <person name="Mead M.E."/>
            <person name="Goldman G.H."/>
            <person name="Alastruey-Izquierdo A."/>
            <person name="Rokas A."/>
        </authorList>
    </citation>
    <scope>NUCLEOTIDE SEQUENCE</scope>
    <source>
        <strain evidence="6">CNM-CM5793</strain>
    </source>
</reference>
<evidence type="ECO:0000256" key="4">
    <source>
        <dbReference type="SAM" id="MobiDB-lite"/>
    </source>
</evidence>
<dbReference type="PANTHER" id="PTHR13780">
    <property type="entry name" value="AMP-ACTIVATED PROTEIN KINASE, GAMMA REGULATORY SUBUNIT"/>
    <property type="match status" value="1"/>
</dbReference>
<dbReference type="PROSITE" id="PS51371">
    <property type="entry name" value="CBS"/>
    <property type="match status" value="2"/>
</dbReference>
<dbReference type="GO" id="GO:0042149">
    <property type="term" value="P:cellular response to glucose starvation"/>
    <property type="evidence" value="ECO:0007669"/>
    <property type="project" value="TreeGrafter"/>
</dbReference>
<protein>
    <recommendedName>
        <fullName evidence="5">CBS domain-containing protein</fullName>
    </recommendedName>
</protein>
<evidence type="ECO:0000313" key="7">
    <source>
        <dbReference type="Proteomes" id="UP000630445"/>
    </source>
</evidence>
<comment type="caution">
    <text evidence="6">The sequence shown here is derived from an EMBL/GenBank/DDBJ whole genome shotgun (WGS) entry which is preliminary data.</text>
</comment>
<keyword evidence="1" id="KW-0677">Repeat</keyword>
<dbReference type="InterPro" id="IPR046342">
    <property type="entry name" value="CBS_dom_sf"/>
</dbReference>
<dbReference type="InterPro" id="IPR000644">
    <property type="entry name" value="CBS_dom"/>
</dbReference>
<evidence type="ECO:0000256" key="2">
    <source>
        <dbReference type="ARBA" id="ARBA00023122"/>
    </source>
</evidence>
<feature type="compositionally biased region" description="Low complexity" evidence="4">
    <location>
        <begin position="384"/>
        <end position="403"/>
    </location>
</feature>
<evidence type="ECO:0000256" key="3">
    <source>
        <dbReference type="PROSITE-ProRule" id="PRU00703"/>
    </source>
</evidence>
<evidence type="ECO:0000313" key="6">
    <source>
        <dbReference type="EMBL" id="KAF7122977.1"/>
    </source>
</evidence>
<dbReference type="SMART" id="SM00116">
    <property type="entry name" value="CBS"/>
    <property type="match status" value="2"/>
</dbReference>
<dbReference type="OrthoDB" id="449052at2759"/>
<feature type="region of interest" description="Disordered" evidence="4">
    <location>
        <begin position="904"/>
        <end position="928"/>
    </location>
</feature>